<evidence type="ECO:0000313" key="2">
    <source>
        <dbReference type="EMBL" id="RMB80689.1"/>
    </source>
</evidence>
<protein>
    <recommendedName>
        <fullName evidence="4">Pentapeptide repeat-containing protein</fullName>
    </recommendedName>
</protein>
<gene>
    <name evidence="2" type="ORF">CTZ28_39010</name>
</gene>
<dbReference type="InterPro" id="IPR001646">
    <property type="entry name" value="5peptide_repeat"/>
</dbReference>
<dbReference type="PANTHER" id="PTHR14136:SF17">
    <property type="entry name" value="BTB_POZ DOMAIN-CONTAINING PROTEIN KCTD9"/>
    <property type="match status" value="1"/>
</dbReference>
<proteinExistence type="predicted"/>
<dbReference type="InterPro" id="IPR051082">
    <property type="entry name" value="Pentapeptide-BTB/POZ_domain"/>
</dbReference>
<evidence type="ECO:0000313" key="3">
    <source>
        <dbReference type="Proteomes" id="UP000270471"/>
    </source>
</evidence>
<dbReference type="Proteomes" id="UP000270471">
    <property type="component" value="Unassembled WGS sequence"/>
</dbReference>
<dbReference type="RefSeq" id="WP_121894544.1">
    <property type="nucleotide sequence ID" value="NZ_JBEXWZ010000057.1"/>
</dbReference>
<keyword evidence="1" id="KW-1133">Transmembrane helix</keyword>
<dbReference type="EMBL" id="PENI01000039">
    <property type="protein sequence ID" value="RMB80689.1"/>
    <property type="molecule type" value="Genomic_DNA"/>
</dbReference>
<dbReference type="SUPFAM" id="SSF141571">
    <property type="entry name" value="Pentapeptide repeat-like"/>
    <property type="match status" value="1"/>
</dbReference>
<dbReference type="PANTHER" id="PTHR14136">
    <property type="entry name" value="BTB_POZ DOMAIN-CONTAINING PROTEIN KCTD9"/>
    <property type="match status" value="1"/>
</dbReference>
<sequence>MSASDVQVWTGILGTFVTVGVSVLGVLNFQRKRDRSASVGAAFKDVVESLASDNTTQQMAAAILMRRFFDNNSEQGAGRTPYANEAVAVIAGLLRKSETGQIQKVLADGLRYAPSLSSADLQGCNLARSYLGSREGDKKVVDLTNADLFEADLTGASLRGVTAAGAVFYRATLVNAVLVDAVLVGADFREARLAGVNFTGARLDGAQFSAAVDVPPDIASRLDAQGRVASEDTA</sequence>
<reference evidence="2 3" key="1">
    <citation type="submission" date="2017-11" db="EMBL/GenBank/DDBJ databases">
        <title>Draft genome of actinobacteria isolated from guarana (Paullinia cupana (Mart.) Ducke.</title>
        <authorList>
            <person name="Siqueira K.A."/>
            <person name="Liotti R.G."/>
            <person name="Mendes T.A.O."/>
            <person name="Soares M.A."/>
        </authorList>
    </citation>
    <scope>NUCLEOTIDE SEQUENCE [LARGE SCALE GENOMIC DNA]</scope>
    <source>
        <strain evidence="2 3">193</strain>
    </source>
</reference>
<keyword evidence="1" id="KW-0472">Membrane</keyword>
<feature type="transmembrane region" description="Helical" evidence="1">
    <location>
        <begin position="6"/>
        <end position="27"/>
    </location>
</feature>
<accession>A0A3M0I3L9</accession>
<organism evidence="2 3">
    <name type="scientific">Streptomyces shenzhenensis</name>
    <dbReference type="NCBI Taxonomy" id="943815"/>
    <lineage>
        <taxon>Bacteria</taxon>
        <taxon>Bacillati</taxon>
        <taxon>Actinomycetota</taxon>
        <taxon>Actinomycetes</taxon>
        <taxon>Kitasatosporales</taxon>
        <taxon>Streptomycetaceae</taxon>
        <taxon>Streptomyces</taxon>
    </lineage>
</organism>
<dbReference type="Gene3D" id="2.160.20.80">
    <property type="entry name" value="E3 ubiquitin-protein ligase SopA"/>
    <property type="match status" value="1"/>
</dbReference>
<keyword evidence="1" id="KW-0812">Transmembrane</keyword>
<dbReference type="Pfam" id="PF00805">
    <property type="entry name" value="Pentapeptide"/>
    <property type="match status" value="1"/>
</dbReference>
<dbReference type="AlphaFoldDB" id="A0A3M0I3L9"/>
<dbReference type="OrthoDB" id="4332726at2"/>
<comment type="caution">
    <text evidence="2">The sequence shown here is derived from an EMBL/GenBank/DDBJ whole genome shotgun (WGS) entry which is preliminary data.</text>
</comment>
<name>A0A3M0I3L9_9ACTN</name>
<evidence type="ECO:0000256" key="1">
    <source>
        <dbReference type="SAM" id="Phobius"/>
    </source>
</evidence>
<evidence type="ECO:0008006" key="4">
    <source>
        <dbReference type="Google" id="ProtNLM"/>
    </source>
</evidence>
<keyword evidence="3" id="KW-1185">Reference proteome</keyword>